<reference evidence="3" key="2">
    <citation type="submission" date="2020-12" db="EMBL/GenBank/DDBJ databases">
        <title>New Spironucleus salmonicida genome in near-complete chromosomes.</title>
        <authorList>
            <person name="Xu F."/>
            <person name="Kurt Z."/>
            <person name="Jimenez-Gonzalez A."/>
            <person name="Astvaldsson A."/>
            <person name="Andersson J.O."/>
            <person name="Svard S.G."/>
        </authorList>
    </citation>
    <scope>NUCLEOTIDE SEQUENCE</scope>
    <source>
        <strain evidence="3">ATCC 50377</strain>
    </source>
</reference>
<feature type="region of interest" description="Disordered" evidence="1">
    <location>
        <begin position="96"/>
        <end position="132"/>
    </location>
</feature>
<dbReference type="EMBL" id="AUWU02000006">
    <property type="protein sequence ID" value="KAH0572243.1"/>
    <property type="molecule type" value="Genomic_DNA"/>
</dbReference>
<keyword evidence="4" id="KW-1185">Reference proteome</keyword>
<feature type="compositionally biased region" description="Basic and acidic residues" evidence="1">
    <location>
        <begin position="96"/>
        <end position="122"/>
    </location>
</feature>
<organism evidence="2">
    <name type="scientific">Spironucleus salmonicida</name>
    <dbReference type="NCBI Taxonomy" id="348837"/>
    <lineage>
        <taxon>Eukaryota</taxon>
        <taxon>Metamonada</taxon>
        <taxon>Diplomonadida</taxon>
        <taxon>Hexamitidae</taxon>
        <taxon>Hexamitinae</taxon>
        <taxon>Spironucleus</taxon>
    </lineage>
</organism>
<dbReference type="Proteomes" id="UP000018208">
    <property type="component" value="Unassembled WGS sequence"/>
</dbReference>
<name>V6LAR4_9EUKA</name>
<reference evidence="2 3" key="1">
    <citation type="journal article" date="2014" name="PLoS Genet.">
        <title>The Genome of Spironucleus salmonicida Highlights a Fish Pathogen Adapted to Fluctuating Environments.</title>
        <authorList>
            <person name="Xu F."/>
            <person name="Jerlstrom-Hultqvist J."/>
            <person name="Einarsson E."/>
            <person name="Astvaldsson A."/>
            <person name="Svard S.G."/>
            <person name="Andersson J.O."/>
        </authorList>
    </citation>
    <scope>NUCLEOTIDE SEQUENCE</scope>
    <source>
        <strain evidence="3">ATCC 50377</strain>
    </source>
</reference>
<protein>
    <submittedName>
        <fullName evidence="2">Uncharacterized protein</fullName>
    </submittedName>
</protein>
<dbReference type="VEuPathDB" id="GiardiaDB:SS50377_26453"/>
<dbReference type="EMBL" id="KI546170">
    <property type="protein sequence ID" value="EST41313.1"/>
    <property type="molecule type" value="Genomic_DNA"/>
</dbReference>
<gene>
    <name evidence="2" type="ORF">SS50377_19025</name>
    <name evidence="3" type="ORF">SS50377_26453</name>
</gene>
<accession>V6LAR4</accession>
<dbReference type="AlphaFoldDB" id="V6LAR4"/>
<sequence length="132" mass="15628">MSDQYVQYLIKDPDTPQDTHDAIALYPTLTSEEQRTWRNQWLPKMHQVAIWNFYWRILRPIEDRDGTEKVAQEIDADIPALELQLREAQQELEDAKQRHQRVVEDRQNKKIGQEAVEDRAQDDTAAAEELNE</sequence>
<evidence type="ECO:0000313" key="3">
    <source>
        <dbReference type="EMBL" id="KAH0572243.1"/>
    </source>
</evidence>
<evidence type="ECO:0000256" key="1">
    <source>
        <dbReference type="SAM" id="MobiDB-lite"/>
    </source>
</evidence>
<evidence type="ECO:0000313" key="4">
    <source>
        <dbReference type="Proteomes" id="UP000018208"/>
    </source>
</evidence>
<evidence type="ECO:0000313" key="2">
    <source>
        <dbReference type="EMBL" id="EST41313.1"/>
    </source>
</evidence>
<proteinExistence type="predicted"/>